<dbReference type="Proteomes" id="UP000256304">
    <property type="component" value="Unassembled WGS sequence"/>
</dbReference>
<sequence length="571" mass="61849">MRTKVLGMVLCASVALSLTACGSNNSDNSSNQGNAAGNNATSSNSNSASANSNAAETNTDSAVKDDGPFSKYDQTVTVSLGRQGVSGNNLPDGDTLENNQYLKYVEDRLNVKVNYDFSVEDLDAYNQKVNLTIASGDIPDIMVVDEQQFKRLAQAGLLADLTSVYEKYSSPLIKEYYSSYSGDRVLNTGRVDGKLLGLPNTNIDGSYQLLWVRKDWLDKVGLQLPKSLDDVKAIAKAFKEQDPDGNGKPDTVGLLGDKSLVGDGGFFTFDPVFNLNHSYPKSWFKDASGNIVYGSTTPETKQALGQLSEMYKDGLIDKEFLTRKWEDNAGLVSGGKAGILFAPWFAGWMISDSVKADPNADWVPIAAPLDSDGKRNVVPSAPSGSFLVVSKDAEHPEAALKMLSVEYEGIRLIDPASAELYKDKGVGWLNYPLNLQLDFQDALARDIPVYEKVIKDGDTANLPARLIPRVNSVLKNNKDPKKDIPAFADSLAFFTAGAVTGAKEITKVEPIFYGKTETMVKRGANLDKLENETFLRIITGAAPLDDFDKFVSTWKSTGGDAIAKEVADAVK</sequence>
<dbReference type="PANTHER" id="PTHR43649">
    <property type="entry name" value="ARABINOSE-BINDING PROTEIN-RELATED"/>
    <property type="match status" value="1"/>
</dbReference>
<feature type="region of interest" description="Disordered" evidence="1">
    <location>
        <begin position="25"/>
        <end position="69"/>
    </location>
</feature>
<name>A0A3D9RWG3_9BACL</name>
<protein>
    <submittedName>
        <fullName evidence="3">Putative aldouronate transport system substrate-binding protein</fullName>
    </submittedName>
</protein>
<dbReference type="Gene3D" id="3.40.190.10">
    <property type="entry name" value="Periplasmic binding protein-like II"/>
    <property type="match status" value="2"/>
</dbReference>
<dbReference type="SUPFAM" id="SSF53850">
    <property type="entry name" value="Periplasmic binding protein-like II"/>
    <property type="match status" value="1"/>
</dbReference>
<evidence type="ECO:0000256" key="2">
    <source>
        <dbReference type="SAM" id="SignalP"/>
    </source>
</evidence>
<organism evidence="3 4">
    <name type="scientific">Paenibacillus taihuensis</name>
    <dbReference type="NCBI Taxonomy" id="1156355"/>
    <lineage>
        <taxon>Bacteria</taxon>
        <taxon>Bacillati</taxon>
        <taxon>Bacillota</taxon>
        <taxon>Bacilli</taxon>
        <taxon>Bacillales</taxon>
        <taxon>Paenibacillaceae</taxon>
        <taxon>Paenibacillus</taxon>
    </lineage>
</organism>
<keyword evidence="2" id="KW-0732">Signal</keyword>
<dbReference type="EMBL" id="QTTN01000020">
    <property type="protein sequence ID" value="REE80972.1"/>
    <property type="molecule type" value="Genomic_DNA"/>
</dbReference>
<dbReference type="CDD" id="cd13580">
    <property type="entry name" value="PBP2_AlgQ_like_1"/>
    <property type="match status" value="1"/>
</dbReference>
<keyword evidence="4" id="KW-1185">Reference proteome</keyword>
<dbReference type="RefSeq" id="WP_181909628.1">
    <property type="nucleotide sequence ID" value="NZ_QTTN01000020.1"/>
</dbReference>
<feature type="compositionally biased region" description="Low complexity" evidence="1">
    <location>
        <begin position="25"/>
        <end position="61"/>
    </location>
</feature>
<evidence type="ECO:0000256" key="1">
    <source>
        <dbReference type="SAM" id="MobiDB-lite"/>
    </source>
</evidence>
<gene>
    <name evidence="3" type="ORF">A8990_12018</name>
</gene>
<evidence type="ECO:0000313" key="4">
    <source>
        <dbReference type="Proteomes" id="UP000256304"/>
    </source>
</evidence>
<dbReference type="InterPro" id="IPR006059">
    <property type="entry name" value="SBP"/>
</dbReference>
<dbReference type="Pfam" id="PF01547">
    <property type="entry name" value="SBP_bac_1"/>
    <property type="match status" value="1"/>
</dbReference>
<reference evidence="3 4" key="1">
    <citation type="submission" date="2018-08" db="EMBL/GenBank/DDBJ databases">
        <title>Genomic Encyclopedia of Type Strains, Phase III (KMG-III): the genomes of soil and plant-associated and newly described type strains.</title>
        <authorList>
            <person name="Whitman W."/>
        </authorList>
    </citation>
    <scope>NUCLEOTIDE SEQUENCE [LARGE SCALE GENOMIC DNA]</scope>
    <source>
        <strain evidence="3 4">CGMCC 1.10966</strain>
    </source>
</reference>
<evidence type="ECO:0000313" key="3">
    <source>
        <dbReference type="EMBL" id="REE80972.1"/>
    </source>
</evidence>
<dbReference type="PROSITE" id="PS51257">
    <property type="entry name" value="PROKAR_LIPOPROTEIN"/>
    <property type="match status" value="1"/>
</dbReference>
<dbReference type="InterPro" id="IPR050490">
    <property type="entry name" value="Bact_solute-bd_prot1"/>
</dbReference>
<accession>A0A3D9RWG3</accession>
<feature type="signal peptide" evidence="2">
    <location>
        <begin position="1"/>
        <end position="20"/>
    </location>
</feature>
<comment type="caution">
    <text evidence="3">The sequence shown here is derived from an EMBL/GenBank/DDBJ whole genome shotgun (WGS) entry which is preliminary data.</text>
</comment>
<dbReference type="PANTHER" id="PTHR43649:SF17">
    <property type="entry name" value="ABC TRANSPORTER SOLUTE BINDING PROTEIN-SUGAR TRANSPORT"/>
    <property type="match status" value="1"/>
</dbReference>
<dbReference type="AlphaFoldDB" id="A0A3D9RWG3"/>
<proteinExistence type="predicted"/>
<feature type="chain" id="PRO_5039464654" evidence="2">
    <location>
        <begin position="21"/>
        <end position="571"/>
    </location>
</feature>